<comment type="caution">
    <text evidence="7">The sequence shown here is derived from an EMBL/GenBank/DDBJ whole genome shotgun (WGS) entry which is preliminary data.</text>
</comment>
<dbReference type="InterPro" id="IPR001375">
    <property type="entry name" value="Peptidase_S9_cat"/>
</dbReference>
<dbReference type="PANTHER" id="PTHR11731">
    <property type="entry name" value="PROTEASE FAMILY S9B,C DIPEPTIDYL-PEPTIDASE IV-RELATED"/>
    <property type="match status" value="1"/>
</dbReference>
<keyword evidence="4" id="KW-0732">Signal</keyword>
<organism evidence="7 8">
    <name type="scientific">Algibacter marinivivus</name>
    <dbReference type="NCBI Taxonomy" id="2100723"/>
    <lineage>
        <taxon>Bacteria</taxon>
        <taxon>Pseudomonadati</taxon>
        <taxon>Bacteroidota</taxon>
        <taxon>Flavobacteriia</taxon>
        <taxon>Flavobacteriales</taxon>
        <taxon>Flavobacteriaceae</taxon>
        <taxon>Algibacter</taxon>
    </lineage>
</organism>
<dbReference type="PROSITE" id="PS00708">
    <property type="entry name" value="PRO_ENDOPEP_SER"/>
    <property type="match status" value="1"/>
</dbReference>
<protein>
    <submittedName>
        <fullName evidence="7">S9 family peptidase</fullName>
    </submittedName>
</protein>
<dbReference type="GO" id="GO:0008239">
    <property type="term" value="F:dipeptidyl-peptidase activity"/>
    <property type="evidence" value="ECO:0007669"/>
    <property type="project" value="TreeGrafter"/>
</dbReference>
<keyword evidence="1" id="KW-0645">Protease</keyword>
<feature type="chain" id="PRO_5015774379" evidence="4">
    <location>
        <begin position="21"/>
        <end position="744"/>
    </location>
</feature>
<evidence type="ECO:0000259" key="5">
    <source>
        <dbReference type="Pfam" id="PF00326"/>
    </source>
</evidence>
<dbReference type="InterPro" id="IPR050278">
    <property type="entry name" value="Serine_Prot_S9B/DPPIV"/>
</dbReference>
<dbReference type="Gene3D" id="3.40.50.1820">
    <property type="entry name" value="alpha/beta hydrolase"/>
    <property type="match status" value="1"/>
</dbReference>
<dbReference type="Pfam" id="PF00930">
    <property type="entry name" value="DPPIV_N"/>
    <property type="match status" value="1"/>
</dbReference>
<proteinExistence type="predicted"/>
<evidence type="ECO:0000256" key="2">
    <source>
        <dbReference type="ARBA" id="ARBA00022801"/>
    </source>
</evidence>
<dbReference type="FunFam" id="3.40.50.1820:FF:000003">
    <property type="entry name" value="Dipeptidyl peptidase 4"/>
    <property type="match status" value="1"/>
</dbReference>
<feature type="signal peptide" evidence="4">
    <location>
        <begin position="1"/>
        <end position="20"/>
    </location>
</feature>
<gene>
    <name evidence="7" type="ORF">DIS18_13080</name>
</gene>
<dbReference type="EMBL" id="QFRI01000004">
    <property type="protein sequence ID" value="PWH81613.1"/>
    <property type="molecule type" value="Genomic_DNA"/>
</dbReference>
<dbReference type="InterPro" id="IPR002471">
    <property type="entry name" value="Pept_S9_AS"/>
</dbReference>
<dbReference type="GO" id="GO:0004252">
    <property type="term" value="F:serine-type endopeptidase activity"/>
    <property type="evidence" value="ECO:0007669"/>
    <property type="project" value="InterPro"/>
</dbReference>
<evidence type="ECO:0000256" key="3">
    <source>
        <dbReference type="ARBA" id="ARBA00023180"/>
    </source>
</evidence>
<evidence type="ECO:0000313" key="7">
    <source>
        <dbReference type="EMBL" id="PWH81613.1"/>
    </source>
</evidence>
<feature type="domain" description="Peptidase S9 prolyl oligopeptidase catalytic" evidence="5">
    <location>
        <begin position="531"/>
        <end position="727"/>
    </location>
</feature>
<keyword evidence="3" id="KW-0325">Glycoprotein</keyword>
<accession>A0A2U2X1E9</accession>
<dbReference type="Proteomes" id="UP000245375">
    <property type="component" value="Unassembled WGS sequence"/>
</dbReference>
<name>A0A2U2X1E9_9FLAO</name>
<dbReference type="SUPFAM" id="SSF82171">
    <property type="entry name" value="DPP6 N-terminal domain-like"/>
    <property type="match status" value="1"/>
</dbReference>
<evidence type="ECO:0000256" key="1">
    <source>
        <dbReference type="ARBA" id="ARBA00022670"/>
    </source>
</evidence>
<keyword evidence="8" id="KW-1185">Reference proteome</keyword>
<evidence type="ECO:0000259" key="6">
    <source>
        <dbReference type="Pfam" id="PF00930"/>
    </source>
</evidence>
<sequence length="744" mass="85133">MKHIILPFCICLFITTILSAQTKDITLEDIWKDGSFRTERMDALHSMANGQQYSVLNFDRESRSTSIDIYDYKTLKKEATIVNSANLEEIPYFTDYTFSKDEQLVILATNEKAIYRRSALGNYYVYNVKEGSLDLISEDKIQEPTFSPDGKKVAFAKENNLYVKDLSSGKITQITSDGEKNKVINGITDWVYEEEFGFVRAFDWNADSNKIAFIRFDETNVPEFSMDVYGSELYQTQQVFKYPKAGEANSLVSLHLYDLSSDKTKTVKVDKAYEDFYIPRIKWTNNPDILSAQYMNRHQNELDLWMINAKANTSNLVLEEKDKAYVDVTDNLTFLDDNSFIWTSEKDGYNHIYHYDKNGNLINQITKGNWEVTNYYGYDDKSNTIFYQSVENGSINRDVYSVKLNGRNKSRLTKSEGTNNASFSADFSFFINTFSSATTPPEYTLNSSTSGNLIKSIKDNDKLAQKLSEYKTSKKEFSTITINGNDLNMWMIKPANFDESKVYPLLMYQYSGPGSQQVANRWNGANDYWYQHLAQEGYIVACIDGRGTGLKGADFKKVTQNELGKYEVEDQIAAAEQLGELPYIDASRIGIWGWSYGGFMSSNCLFKGNDVFKMAIAVAPVSSWRFYDTIYTERYMTTPQENASGYDENSPINHVDKLKGDFLLVHGSGDDNVHLQNTMRLAEALIQADKQFDWAVYPDKNHGIYGGNTRLHLYKKMTNFIHETLGDKILKEEETKVNQVKIKG</sequence>
<evidence type="ECO:0000313" key="8">
    <source>
        <dbReference type="Proteomes" id="UP000245375"/>
    </source>
</evidence>
<dbReference type="AlphaFoldDB" id="A0A2U2X1E9"/>
<feature type="domain" description="Dipeptidylpeptidase IV N-terminal" evidence="6">
    <location>
        <begin position="99"/>
        <end position="441"/>
    </location>
</feature>
<evidence type="ECO:0000256" key="4">
    <source>
        <dbReference type="SAM" id="SignalP"/>
    </source>
</evidence>
<dbReference type="InterPro" id="IPR002469">
    <property type="entry name" value="Peptidase_S9B_N"/>
</dbReference>
<dbReference type="GO" id="GO:0006508">
    <property type="term" value="P:proteolysis"/>
    <property type="evidence" value="ECO:0007669"/>
    <property type="project" value="UniProtKB-KW"/>
</dbReference>
<dbReference type="SUPFAM" id="SSF53474">
    <property type="entry name" value="alpha/beta-Hydrolases"/>
    <property type="match status" value="1"/>
</dbReference>
<reference evidence="7" key="2">
    <citation type="submission" date="2018-05" db="EMBL/GenBank/DDBJ databases">
        <authorList>
            <person name="Lanie J.A."/>
            <person name="Ng W.-L."/>
            <person name="Kazmierczak K.M."/>
            <person name="Andrzejewski T.M."/>
            <person name="Davidsen T.M."/>
            <person name="Wayne K.J."/>
            <person name="Tettelin H."/>
            <person name="Glass J.I."/>
            <person name="Rusch D."/>
            <person name="Podicherti R."/>
            <person name="Tsui H.-C.T."/>
            <person name="Winkler M.E."/>
        </authorList>
    </citation>
    <scope>NUCLEOTIDE SEQUENCE [LARGE SCALE GENOMIC DNA]</scope>
    <source>
        <strain evidence="7">ZY111</strain>
    </source>
</reference>
<dbReference type="Gene3D" id="2.140.10.30">
    <property type="entry name" value="Dipeptidylpeptidase IV, N-terminal domain"/>
    <property type="match status" value="1"/>
</dbReference>
<reference evidence="7" key="1">
    <citation type="submission" date="2018-05" db="EMBL/GenBank/DDBJ databases">
        <title>Algibacter marinivivus sp. nov., isolated from sample around a algae.</title>
        <authorList>
            <person name="Zhong X."/>
        </authorList>
    </citation>
    <scope>NUCLEOTIDE SEQUENCE [LARGE SCALE GENOMIC DNA]</scope>
    <source>
        <strain evidence="7">ZY111</strain>
    </source>
</reference>
<dbReference type="PANTHER" id="PTHR11731:SF193">
    <property type="entry name" value="DIPEPTIDYL PEPTIDASE 9"/>
    <property type="match status" value="1"/>
</dbReference>
<dbReference type="Pfam" id="PF00326">
    <property type="entry name" value="Peptidase_S9"/>
    <property type="match status" value="1"/>
</dbReference>
<dbReference type="OrthoDB" id="9812921at2"/>
<dbReference type="InterPro" id="IPR029058">
    <property type="entry name" value="AB_hydrolase_fold"/>
</dbReference>
<keyword evidence="2" id="KW-0378">Hydrolase</keyword>
<dbReference type="RefSeq" id="WP_109353535.1">
    <property type="nucleotide sequence ID" value="NZ_QFRI01000004.1"/>
</dbReference>